<organism evidence="1 2">
    <name type="scientific">Paractinoplanes abujensis</name>
    <dbReference type="NCBI Taxonomy" id="882441"/>
    <lineage>
        <taxon>Bacteria</taxon>
        <taxon>Bacillati</taxon>
        <taxon>Actinomycetota</taxon>
        <taxon>Actinomycetes</taxon>
        <taxon>Micromonosporales</taxon>
        <taxon>Micromonosporaceae</taxon>
        <taxon>Paractinoplanes</taxon>
    </lineage>
</organism>
<sequence>MDDGEVGTLLKNLAILEIRAMARRRKPMGWWPGDDFVAAVAWLADLCHNMPDAGTGRSFAYAWRVADDRGRTWILDSVAREGIVWDPPPG</sequence>
<comment type="caution">
    <text evidence="1">The sequence shown here is derived from an EMBL/GenBank/DDBJ whole genome shotgun (WGS) entry which is preliminary data.</text>
</comment>
<dbReference type="RefSeq" id="WP_184951547.1">
    <property type="nucleotide sequence ID" value="NZ_BOMC01000063.1"/>
</dbReference>
<proteinExistence type="predicted"/>
<keyword evidence="2" id="KW-1185">Reference proteome</keyword>
<accession>A0A7W7CT44</accession>
<reference evidence="1 2" key="1">
    <citation type="submission" date="2020-08" db="EMBL/GenBank/DDBJ databases">
        <title>Sequencing the genomes of 1000 actinobacteria strains.</title>
        <authorList>
            <person name="Klenk H.-P."/>
        </authorList>
    </citation>
    <scope>NUCLEOTIDE SEQUENCE [LARGE SCALE GENOMIC DNA]</scope>
    <source>
        <strain evidence="1 2">DSM 45518</strain>
    </source>
</reference>
<dbReference type="AlphaFoldDB" id="A0A7W7CT44"/>
<protein>
    <submittedName>
        <fullName evidence="1">Uncharacterized protein</fullName>
    </submittedName>
</protein>
<dbReference type="Proteomes" id="UP000542742">
    <property type="component" value="Unassembled WGS sequence"/>
</dbReference>
<gene>
    <name evidence="1" type="ORF">BKA14_003018</name>
</gene>
<dbReference type="EMBL" id="JACHMF010000001">
    <property type="protein sequence ID" value="MBB4692870.1"/>
    <property type="molecule type" value="Genomic_DNA"/>
</dbReference>
<name>A0A7W7CT44_9ACTN</name>
<evidence type="ECO:0000313" key="2">
    <source>
        <dbReference type="Proteomes" id="UP000542742"/>
    </source>
</evidence>
<evidence type="ECO:0000313" key="1">
    <source>
        <dbReference type="EMBL" id="MBB4692870.1"/>
    </source>
</evidence>